<dbReference type="HAMAP" id="MF_00004">
    <property type="entry name" value="Aden_phosphoribosyltr"/>
    <property type="match status" value="1"/>
</dbReference>
<name>A0A4Z2DPD9_SCHJA</name>
<dbReference type="NCBIfam" id="NF002634">
    <property type="entry name" value="PRK02304.1-3"/>
    <property type="match status" value="1"/>
</dbReference>
<dbReference type="Gene3D" id="3.40.50.2020">
    <property type="match status" value="1"/>
</dbReference>
<comment type="caution">
    <text evidence="13">The sequence shown here is derived from an EMBL/GenBank/DDBJ whole genome shotgun (WGS) entry which is preliminary data.</text>
</comment>
<dbReference type="NCBIfam" id="NF002636">
    <property type="entry name" value="PRK02304.1-5"/>
    <property type="match status" value="1"/>
</dbReference>
<dbReference type="Pfam" id="PF00156">
    <property type="entry name" value="Pribosyltran"/>
    <property type="match status" value="1"/>
</dbReference>
<evidence type="ECO:0000256" key="4">
    <source>
        <dbReference type="ARBA" id="ARBA00004659"/>
    </source>
</evidence>
<dbReference type="EC" id="2.4.2.7" evidence="6"/>
<evidence type="ECO:0000256" key="11">
    <source>
        <dbReference type="ARBA" id="ARBA00022726"/>
    </source>
</evidence>
<dbReference type="InterPro" id="IPR005764">
    <property type="entry name" value="Ade_phspho_trans"/>
</dbReference>
<keyword evidence="14" id="KW-1185">Reference proteome</keyword>
<dbReference type="GO" id="GO:0005737">
    <property type="term" value="C:cytoplasm"/>
    <property type="evidence" value="ECO:0007669"/>
    <property type="project" value="UniProtKB-SubCell"/>
</dbReference>
<dbReference type="GO" id="GO:0006166">
    <property type="term" value="P:purine ribonucleoside salvage"/>
    <property type="evidence" value="ECO:0007669"/>
    <property type="project" value="UniProtKB-KW"/>
</dbReference>
<sequence>MCDRESKLKAVQSAIKVIPDFPKSGILFQDIFGVFRNPILTQYLLDELYYVATSEAERKSKNIDAVVGIEARGFLLGPALALRLNCSFVPIRKAGKLPGPCFSHKYELEYGTDIVEVHKNALKPGDNVLVLDDVLATGGSLEACVKLISQSGAKILLSLVFMELKSLGARKRIENLDVTVHSLFQV</sequence>
<evidence type="ECO:0000256" key="1">
    <source>
        <dbReference type="ARBA" id="ARBA00000868"/>
    </source>
</evidence>
<comment type="similarity">
    <text evidence="5">Belongs to the purine/pyrimidine phosphoribosyltransferase family.</text>
</comment>
<dbReference type="CDD" id="cd06223">
    <property type="entry name" value="PRTases_typeI"/>
    <property type="match status" value="1"/>
</dbReference>
<evidence type="ECO:0000259" key="12">
    <source>
        <dbReference type="Pfam" id="PF00156"/>
    </source>
</evidence>
<dbReference type="PANTHER" id="PTHR32315:SF3">
    <property type="entry name" value="ADENINE PHOSPHORIBOSYLTRANSFERASE"/>
    <property type="match status" value="1"/>
</dbReference>
<evidence type="ECO:0000313" key="13">
    <source>
        <dbReference type="EMBL" id="TNN18383.1"/>
    </source>
</evidence>
<dbReference type="Proteomes" id="UP000311919">
    <property type="component" value="Unassembled WGS sequence"/>
</dbReference>
<dbReference type="UniPathway" id="UPA00588">
    <property type="reaction ID" value="UER00646"/>
</dbReference>
<dbReference type="FunFam" id="3.40.50.2020:FF:000021">
    <property type="entry name" value="Adenine phosphoribosyltransferase"/>
    <property type="match status" value="1"/>
</dbReference>
<gene>
    <name evidence="13" type="ORF">EWB00_010290</name>
</gene>
<dbReference type="InterPro" id="IPR050054">
    <property type="entry name" value="UPRTase/APRTase"/>
</dbReference>
<keyword evidence="9 13" id="KW-0328">Glycosyltransferase</keyword>
<dbReference type="PANTHER" id="PTHR32315">
    <property type="entry name" value="ADENINE PHOSPHORIBOSYLTRANSFERASE"/>
    <property type="match status" value="1"/>
</dbReference>
<evidence type="ECO:0000256" key="5">
    <source>
        <dbReference type="ARBA" id="ARBA00008391"/>
    </source>
</evidence>
<evidence type="ECO:0000256" key="8">
    <source>
        <dbReference type="ARBA" id="ARBA00022490"/>
    </source>
</evidence>
<reference evidence="13 14" key="1">
    <citation type="submission" date="2019-03" db="EMBL/GenBank/DDBJ databases">
        <title>An improved genome assembly of the fluke Schistosoma japonicum.</title>
        <authorList>
            <person name="Hu W."/>
            <person name="Luo F."/>
            <person name="Yin M."/>
            <person name="Mo X."/>
            <person name="Sun C."/>
            <person name="Wu Q."/>
            <person name="Zhu B."/>
            <person name="Xiang M."/>
            <person name="Wang J."/>
            <person name="Wang Y."/>
            <person name="Zhang T."/>
            <person name="Xu B."/>
            <person name="Zheng H."/>
            <person name="Feng Z."/>
        </authorList>
    </citation>
    <scope>NUCLEOTIDE SEQUENCE [LARGE SCALE GENOMIC DNA]</scope>
    <source>
        <strain evidence="13">HuSjv2</strain>
        <tissue evidence="13">Worms</tissue>
    </source>
</reference>
<dbReference type="GO" id="GO:0006168">
    <property type="term" value="P:adenine salvage"/>
    <property type="evidence" value="ECO:0007669"/>
    <property type="project" value="InterPro"/>
</dbReference>
<evidence type="ECO:0000256" key="2">
    <source>
        <dbReference type="ARBA" id="ARBA00003968"/>
    </source>
</evidence>
<keyword evidence="8" id="KW-0963">Cytoplasm</keyword>
<keyword evidence="11" id="KW-0660">Purine salvage</keyword>
<dbReference type="NCBIfam" id="TIGR01090">
    <property type="entry name" value="apt"/>
    <property type="match status" value="1"/>
</dbReference>
<dbReference type="SUPFAM" id="SSF53271">
    <property type="entry name" value="PRTase-like"/>
    <property type="match status" value="1"/>
</dbReference>
<dbReference type="GO" id="GO:0016208">
    <property type="term" value="F:AMP binding"/>
    <property type="evidence" value="ECO:0007669"/>
    <property type="project" value="TreeGrafter"/>
</dbReference>
<evidence type="ECO:0000256" key="3">
    <source>
        <dbReference type="ARBA" id="ARBA00004496"/>
    </source>
</evidence>
<comment type="subcellular location">
    <subcellularLocation>
        <location evidence="3">Cytoplasm</location>
    </subcellularLocation>
</comment>
<evidence type="ECO:0000256" key="10">
    <source>
        <dbReference type="ARBA" id="ARBA00022679"/>
    </source>
</evidence>
<feature type="domain" description="Phosphoribosyltransferase" evidence="12">
    <location>
        <begin position="59"/>
        <end position="172"/>
    </location>
</feature>
<dbReference type="GO" id="GO:0002055">
    <property type="term" value="F:adenine binding"/>
    <property type="evidence" value="ECO:0007669"/>
    <property type="project" value="TreeGrafter"/>
</dbReference>
<comment type="function">
    <text evidence="2">Catalyzes a salvage reaction resulting in the formation of AMP, that is energically less costly than de novo synthesis.</text>
</comment>
<dbReference type="EMBL" id="SKCS01000077">
    <property type="protein sequence ID" value="TNN18383.1"/>
    <property type="molecule type" value="Genomic_DNA"/>
</dbReference>
<evidence type="ECO:0000313" key="14">
    <source>
        <dbReference type="Proteomes" id="UP000311919"/>
    </source>
</evidence>
<comment type="pathway">
    <text evidence="4">Purine metabolism; AMP biosynthesis via salvage pathway; AMP from adenine: step 1/1.</text>
</comment>
<organism evidence="13 14">
    <name type="scientific">Schistosoma japonicum</name>
    <name type="common">Blood fluke</name>
    <dbReference type="NCBI Taxonomy" id="6182"/>
    <lineage>
        <taxon>Eukaryota</taxon>
        <taxon>Metazoa</taxon>
        <taxon>Spiralia</taxon>
        <taxon>Lophotrochozoa</taxon>
        <taxon>Platyhelminthes</taxon>
        <taxon>Trematoda</taxon>
        <taxon>Digenea</taxon>
        <taxon>Strigeidida</taxon>
        <taxon>Schistosomatoidea</taxon>
        <taxon>Schistosomatidae</taxon>
        <taxon>Schistosoma</taxon>
    </lineage>
</organism>
<evidence type="ECO:0000256" key="6">
    <source>
        <dbReference type="ARBA" id="ARBA00011893"/>
    </source>
</evidence>
<dbReference type="AlphaFoldDB" id="A0A4Z2DPD9"/>
<dbReference type="InterPro" id="IPR029057">
    <property type="entry name" value="PRTase-like"/>
</dbReference>
<dbReference type="InterPro" id="IPR000836">
    <property type="entry name" value="PRTase_dom"/>
</dbReference>
<dbReference type="OrthoDB" id="363185at2759"/>
<dbReference type="STRING" id="6182.A0A4Z2DPD9"/>
<protein>
    <recommendedName>
        <fullName evidence="7">Adenine phosphoribosyltransferase</fullName>
        <ecNumber evidence="6">2.4.2.7</ecNumber>
    </recommendedName>
</protein>
<accession>A0A4Z2DPD9</accession>
<evidence type="ECO:0000256" key="7">
    <source>
        <dbReference type="ARBA" id="ARBA00017366"/>
    </source>
</evidence>
<keyword evidence="10 13" id="KW-0808">Transferase</keyword>
<dbReference type="GO" id="GO:0044209">
    <property type="term" value="P:AMP salvage"/>
    <property type="evidence" value="ECO:0007669"/>
    <property type="project" value="UniProtKB-UniPathway"/>
</dbReference>
<dbReference type="GO" id="GO:0003999">
    <property type="term" value="F:adenine phosphoribosyltransferase activity"/>
    <property type="evidence" value="ECO:0007669"/>
    <property type="project" value="UniProtKB-EC"/>
</dbReference>
<evidence type="ECO:0000256" key="9">
    <source>
        <dbReference type="ARBA" id="ARBA00022676"/>
    </source>
</evidence>
<comment type="catalytic activity">
    <reaction evidence="1">
        <text>AMP + diphosphate = 5-phospho-alpha-D-ribose 1-diphosphate + adenine</text>
        <dbReference type="Rhea" id="RHEA:16609"/>
        <dbReference type="ChEBI" id="CHEBI:16708"/>
        <dbReference type="ChEBI" id="CHEBI:33019"/>
        <dbReference type="ChEBI" id="CHEBI:58017"/>
        <dbReference type="ChEBI" id="CHEBI:456215"/>
        <dbReference type="EC" id="2.4.2.7"/>
    </reaction>
</comment>
<proteinExistence type="inferred from homology"/>